<dbReference type="InterPro" id="IPR001387">
    <property type="entry name" value="Cro/C1-type_HTH"/>
</dbReference>
<dbReference type="OrthoDB" id="9797172at2"/>
<protein>
    <submittedName>
        <fullName evidence="2">Transcriptional regulator</fullName>
    </submittedName>
</protein>
<feature type="domain" description="HTH cro/C1-type" evidence="1">
    <location>
        <begin position="19"/>
        <end position="73"/>
    </location>
</feature>
<dbReference type="Pfam" id="PF01381">
    <property type="entry name" value="HTH_3"/>
    <property type="match status" value="1"/>
</dbReference>
<evidence type="ECO:0000313" key="3">
    <source>
        <dbReference type="Proteomes" id="UP000092691"/>
    </source>
</evidence>
<dbReference type="CDD" id="cd00093">
    <property type="entry name" value="HTH_XRE"/>
    <property type="match status" value="1"/>
</dbReference>
<organism evidence="2 3">
    <name type="scientific">Rhizobium leguminosarum</name>
    <dbReference type="NCBI Taxonomy" id="384"/>
    <lineage>
        <taxon>Bacteria</taxon>
        <taxon>Pseudomonadati</taxon>
        <taxon>Pseudomonadota</taxon>
        <taxon>Alphaproteobacteria</taxon>
        <taxon>Hyphomicrobiales</taxon>
        <taxon>Rhizobiaceae</taxon>
        <taxon>Rhizobium/Agrobacterium group</taxon>
        <taxon>Rhizobium</taxon>
    </lineage>
</organism>
<dbReference type="SUPFAM" id="SSF47413">
    <property type="entry name" value="lambda repressor-like DNA-binding domains"/>
    <property type="match status" value="1"/>
</dbReference>
<dbReference type="RefSeq" id="WP_065281963.1">
    <property type="nucleotide sequence ID" value="NZ_CP016286.1"/>
</dbReference>
<dbReference type="SMART" id="SM00530">
    <property type="entry name" value="HTH_XRE"/>
    <property type="match status" value="1"/>
</dbReference>
<dbReference type="GO" id="GO:0003677">
    <property type="term" value="F:DNA binding"/>
    <property type="evidence" value="ECO:0007669"/>
    <property type="project" value="InterPro"/>
</dbReference>
<proteinExistence type="predicted"/>
<dbReference type="EMBL" id="CP016286">
    <property type="protein sequence ID" value="ANP88090.1"/>
    <property type="molecule type" value="Genomic_DNA"/>
</dbReference>
<gene>
    <name evidence="2" type="ORF">BA011_21720</name>
</gene>
<dbReference type="InterPro" id="IPR010982">
    <property type="entry name" value="Lambda_DNA-bd_dom_sf"/>
</dbReference>
<accession>A0A1B1CE96</accession>
<dbReference type="AlphaFoldDB" id="A0A1B1CE96"/>
<dbReference type="Proteomes" id="UP000092691">
    <property type="component" value="Chromosome"/>
</dbReference>
<name>A0A1B1CE96_RHILE</name>
<dbReference type="Gene3D" id="1.10.260.40">
    <property type="entry name" value="lambda repressor-like DNA-binding domains"/>
    <property type="match status" value="1"/>
</dbReference>
<reference evidence="2 3" key="1">
    <citation type="submission" date="2016-06" db="EMBL/GenBank/DDBJ databases">
        <title>Microsymbionts genomes from the relict species Vavilovia formosa.</title>
        <authorList>
            <person name="Chirak E."/>
            <person name="Kimeklis A."/>
            <person name="Andronov E."/>
        </authorList>
    </citation>
    <scope>NUCLEOTIDE SEQUENCE [LARGE SCALE GENOMIC DNA]</scope>
    <source>
        <strain evidence="2 3">Vaf10</strain>
    </source>
</reference>
<evidence type="ECO:0000259" key="1">
    <source>
        <dbReference type="PROSITE" id="PS50943"/>
    </source>
</evidence>
<dbReference type="PROSITE" id="PS50943">
    <property type="entry name" value="HTH_CROC1"/>
    <property type="match status" value="1"/>
</dbReference>
<evidence type="ECO:0000313" key="2">
    <source>
        <dbReference type="EMBL" id="ANP88090.1"/>
    </source>
</evidence>
<sequence>MIENKKKPNPIDIHVGSRIRLRRTMLGMSQEKLGESLGITFQQIQKYEKGTNRVGASRLQNISNILNVPVSFFFEDAPGEHSSASGGMEASSSNYVVDFLSSSEGLQLNRAFVKISDPKVRRKVVELVKALAAEADAD</sequence>